<dbReference type="Gene3D" id="1.20.140.10">
    <property type="entry name" value="Butyryl-CoA Dehydrogenase, subunit A, domain 3"/>
    <property type="match status" value="1"/>
</dbReference>
<dbReference type="Gene3D" id="1.10.540.10">
    <property type="entry name" value="Acyl-CoA dehydrogenase/oxidase, N-terminal domain"/>
    <property type="match status" value="1"/>
</dbReference>
<dbReference type="PANTHER" id="PTHR43292:SF3">
    <property type="entry name" value="ACYL-COA DEHYDROGENASE FADE29"/>
    <property type="match status" value="1"/>
</dbReference>
<dbReference type="Pfam" id="PF02771">
    <property type="entry name" value="Acyl-CoA_dh_N"/>
    <property type="match status" value="1"/>
</dbReference>
<dbReference type="InterPro" id="IPR009100">
    <property type="entry name" value="AcylCoA_DH/oxidase_NM_dom_sf"/>
</dbReference>
<dbReference type="Proteomes" id="UP000236723">
    <property type="component" value="Unassembled WGS sequence"/>
</dbReference>
<dbReference type="OrthoDB" id="3778631at2"/>
<comment type="cofactor">
    <cofactor evidence="1 6">
        <name>FAD</name>
        <dbReference type="ChEBI" id="CHEBI:57692"/>
    </cofactor>
</comment>
<dbReference type="Gene3D" id="2.40.110.10">
    <property type="entry name" value="Butyryl-CoA Dehydrogenase, subunit A, domain 2"/>
    <property type="match status" value="1"/>
</dbReference>
<evidence type="ECO:0000259" key="8">
    <source>
        <dbReference type="Pfam" id="PF02770"/>
    </source>
</evidence>
<evidence type="ECO:0000256" key="3">
    <source>
        <dbReference type="ARBA" id="ARBA00022630"/>
    </source>
</evidence>
<dbReference type="EMBL" id="FNVO01000036">
    <property type="protein sequence ID" value="SEG92898.1"/>
    <property type="molecule type" value="Genomic_DNA"/>
</dbReference>
<dbReference type="InterPro" id="IPR036250">
    <property type="entry name" value="AcylCo_DH-like_C"/>
</dbReference>
<feature type="domain" description="Acyl-CoA dehydrogenase/oxidase N-terminal" evidence="9">
    <location>
        <begin position="33"/>
        <end position="117"/>
    </location>
</feature>
<dbReference type="PANTHER" id="PTHR43292">
    <property type="entry name" value="ACYL-COA DEHYDROGENASE"/>
    <property type="match status" value="1"/>
</dbReference>
<name>A0A1H6E567_9ACTN</name>
<keyword evidence="11" id="KW-1185">Reference proteome</keyword>
<dbReference type="InterPro" id="IPR013786">
    <property type="entry name" value="AcylCoA_DH/ox_N"/>
</dbReference>
<dbReference type="GO" id="GO:0005886">
    <property type="term" value="C:plasma membrane"/>
    <property type="evidence" value="ECO:0007669"/>
    <property type="project" value="TreeGrafter"/>
</dbReference>
<evidence type="ECO:0000259" key="7">
    <source>
        <dbReference type="Pfam" id="PF00441"/>
    </source>
</evidence>
<dbReference type="InterPro" id="IPR037069">
    <property type="entry name" value="AcylCoA_DH/ox_N_sf"/>
</dbReference>
<reference evidence="11" key="1">
    <citation type="submission" date="2016-10" db="EMBL/GenBank/DDBJ databases">
        <authorList>
            <person name="Varghese N."/>
            <person name="Submissions S."/>
        </authorList>
    </citation>
    <scope>NUCLEOTIDE SEQUENCE [LARGE SCALE GENOMIC DNA]</scope>
    <source>
        <strain evidence="11">DSM 43163</strain>
    </source>
</reference>
<evidence type="ECO:0000256" key="2">
    <source>
        <dbReference type="ARBA" id="ARBA00009347"/>
    </source>
</evidence>
<keyword evidence="3 6" id="KW-0285">Flavoprotein</keyword>
<dbReference type="GO" id="GO:0050660">
    <property type="term" value="F:flavin adenine dinucleotide binding"/>
    <property type="evidence" value="ECO:0007669"/>
    <property type="project" value="InterPro"/>
</dbReference>
<evidence type="ECO:0000256" key="5">
    <source>
        <dbReference type="ARBA" id="ARBA00023002"/>
    </source>
</evidence>
<dbReference type="Pfam" id="PF00441">
    <property type="entry name" value="Acyl-CoA_dh_1"/>
    <property type="match status" value="1"/>
</dbReference>
<dbReference type="SUPFAM" id="SSF56645">
    <property type="entry name" value="Acyl-CoA dehydrogenase NM domain-like"/>
    <property type="match status" value="1"/>
</dbReference>
<dbReference type="InterPro" id="IPR006091">
    <property type="entry name" value="Acyl-CoA_Oxase/DH_mid-dom"/>
</dbReference>
<protein>
    <submittedName>
        <fullName evidence="10">Acyl-CoA dehydrogenase</fullName>
    </submittedName>
</protein>
<feature type="domain" description="Acyl-CoA oxidase/dehydrogenase middle" evidence="8">
    <location>
        <begin position="121"/>
        <end position="215"/>
    </location>
</feature>
<dbReference type="AlphaFoldDB" id="A0A1H6E567"/>
<dbReference type="Pfam" id="PF02770">
    <property type="entry name" value="Acyl-CoA_dh_M"/>
    <property type="match status" value="1"/>
</dbReference>
<dbReference type="InterPro" id="IPR009075">
    <property type="entry name" value="AcylCo_DH/oxidase_C"/>
</dbReference>
<feature type="domain" description="Acyl-CoA dehydrogenase/oxidase C-terminal" evidence="7">
    <location>
        <begin position="292"/>
        <end position="370"/>
    </location>
</feature>
<evidence type="ECO:0000256" key="1">
    <source>
        <dbReference type="ARBA" id="ARBA00001974"/>
    </source>
</evidence>
<organism evidence="10 11">
    <name type="scientific">Thermomonospora echinospora</name>
    <dbReference type="NCBI Taxonomy" id="1992"/>
    <lineage>
        <taxon>Bacteria</taxon>
        <taxon>Bacillati</taxon>
        <taxon>Actinomycetota</taxon>
        <taxon>Actinomycetes</taxon>
        <taxon>Streptosporangiales</taxon>
        <taxon>Thermomonosporaceae</taxon>
        <taxon>Thermomonospora</taxon>
    </lineage>
</organism>
<proteinExistence type="inferred from homology"/>
<evidence type="ECO:0000256" key="4">
    <source>
        <dbReference type="ARBA" id="ARBA00022827"/>
    </source>
</evidence>
<dbReference type="SUPFAM" id="SSF47203">
    <property type="entry name" value="Acyl-CoA dehydrogenase C-terminal domain-like"/>
    <property type="match status" value="1"/>
</dbReference>
<dbReference type="InterPro" id="IPR046373">
    <property type="entry name" value="Acyl-CoA_Oxase/DH_mid-dom_sf"/>
</dbReference>
<evidence type="ECO:0000313" key="11">
    <source>
        <dbReference type="Proteomes" id="UP000236723"/>
    </source>
</evidence>
<dbReference type="FunFam" id="2.40.110.10:FF:000011">
    <property type="entry name" value="Acyl-CoA dehydrogenase FadE34"/>
    <property type="match status" value="1"/>
</dbReference>
<keyword evidence="4 6" id="KW-0274">FAD</keyword>
<sequence>MDLQEFRTGLDAWLDEHEPELRAESGPDLTLDEEMEHLSKVKRMTYDAGWMRRGWPERVGGLGGSTLMRAYLGEALASRDLIEPGVYSMTEVLAPTMIEFARPELAAEMVPRLLRGDETWCQGFSEPSTGSNLGSLSCRARRDGDAWRVTGQKVWTSLAQYAHRCVLLTRTGSPESSHRGITAMFVDMDSPGITVRPIRAIHGRDEFCEVFFDDVRVPVDRTLGEVGGGWAVAMDLLPYERSTSLWHRGAYLRQRLGRLLATVPDGAIDPGDLGEVVQMVFAFHARSRGTQHRMARGERLGPETSIDKVLLATTEQAVFDLVADAVPTAIAIGDDADGDRWRTEFLYSRAATIYGGSAEIQRNIIARRLLDLGTER</sequence>
<gene>
    <name evidence="10" type="ORF">SAMN04489712_1364</name>
</gene>
<accession>A0A1H6E567</accession>
<comment type="similarity">
    <text evidence="2 6">Belongs to the acyl-CoA dehydrogenase family.</text>
</comment>
<evidence type="ECO:0000256" key="6">
    <source>
        <dbReference type="RuleBase" id="RU362125"/>
    </source>
</evidence>
<evidence type="ECO:0000313" key="10">
    <source>
        <dbReference type="EMBL" id="SEG92898.1"/>
    </source>
</evidence>
<evidence type="ECO:0000259" key="9">
    <source>
        <dbReference type="Pfam" id="PF02771"/>
    </source>
</evidence>
<keyword evidence="5 6" id="KW-0560">Oxidoreductase</keyword>
<dbReference type="InterPro" id="IPR052161">
    <property type="entry name" value="Mycobact_Acyl-CoA_DH"/>
</dbReference>
<dbReference type="GO" id="GO:0016627">
    <property type="term" value="F:oxidoreductase activity, acting on the CH-CH group of donors"/>
    <property type="evidence" value="ECO:0007669"/>
    <property type="project" value="InterPro"/>
</dbReference>
<dbReference type="RefSeq" id="WP_103944527.1">
    <property type="nucleotide sequence ID" value="NZ_FNVO01000036.1"/>
</dbReference>